<dbReference type="EMBL" id="CAIM01000196">
    <property type="protein sequence ID" value="CCI17390.1"/>
    <property type="molecule type" value="Genomic_DNA"/>
</dbReference>
<dbReference type="AlphaFoldDB" id="I4H5R6"/>
<protein>
    <recommendedName>
        <fullName evidence="3">ATPase AAA-type core domain-containing protein</fullName>
    </recommendedName>
</protein>
<organism evidence="1 2">
    <name type="scientific">Microcystis aeruginosa PCC 9807</name>
    <dbReference type="NCBI Taxonomy" id="1160283"/>
    <lineage>
        <taxon>Bacteria</taxon>
        <taxon>Bacillati</taxon>
        <taxon>Cyanobacteriota</taxon>
        <taxon>Cyanophyceae</taxon>
        <taxon>Oscillatoriophycideae</taxon>
        <taxon>Chroococcales</taxon>
        <taxon>Microcystaceae</taxon>
        <taxon>Microcystis</taxon>
    </lineage>
</organism>
<name>I4H5R6_MICAE</name>
<reference evidence="1 2" key="1">
    <citation type="submission" date="2012-04" db="EMBL/GenBank/DDBJ databases">
        <authorList>
            <person name="Genoscope - CEA"/>
        </authorList>
    </citation>
    <scope>NUCLEOTIDE SEQUENCE [LARGE SCALE GENOMIC DNA]</scope>
    <source>
        <strain evidence="1 2">9807</strain>
    </source>
</reference>
<accession>I4H5R6</accession>
<gene>
    <name evidence="1" type="ORF">MICAF_2750001</name>
</gene>
<dbReference type="Gene3D" id="3.40.50.300">
    <property type="entry name" value="P-loop containing nucleotide triphosphate hydrolases"/>
    <property type="match status" value="1"/>
</dbReference>
<proteinExistence type="predicted"/>
<evidence type="ECO:0000313" key="2">
    <source>
        <dbReference type="Proteomes" id="UP000003613"/>
    </source>
</evidence>
<comment type="caution">
    <text evidence="1">The sequence shown here is derived from an EMBL/GenBank/DDBJ whole genome shotgun (WGS) entry which is preliminary data.</text>
</comment>
<evidence type="ECO:0000313" key="1">
    <source>
        <dbReference type="EMBL" id="CCI17390.1"/>
    </source>
</evidence>
<dbReference type="HOGENOM" id="CLU_3365876_0_0_3"/>
<evidence type="ECO:0008006" key="3">
    <source>
        <dbReference type="Google" id="ProtNLM"/>
    </source>
</evidence>
<dbReference type="Proteomes" id="UP000003613">
    <property type="component" value="Unassembled WGS sequence"/>
</dbReference>
<sequence length="35" mass="4285">MDEIEIALHPDWQYRIIEDLQEWEPSNQYILATHS</sequence>
<dbReference type="InterPro" id="IPR027417">
    <property type="entry name" value="P-loop_NTPase"/>
</dbReference>